<dbReference type="SMART" id="SM00382">
    <property type="entry name" value="AAA"/>
    <property type="match status" value="2"/>
</dbReference>
<dbReference type="PANTHER" id="PTHR11638:SF18">
    <property type="entry name" value="HEAT SHOCK PROTEIN 104"/>
    <property type="match status" value="1"/>
</dbReference>
<reference evidence="6 7" key="1">
    <citation type="submission" date="2022-10" db="EMBL/GenBank/DDBJ databases">
        <title>Defluviimonas sp. CAU 1641 isolated from mud.</title>
        <authorList>
            <person name="Kim W."/>
        </authorList>
    </citation>
    <scope>NUCLEOTIDE SEQUENCE [LARGE SCALE GENOMIC DNA]</scope>
    <source>
        <strain evidence="6 7">CAU 1641</strain>
    </source>
</reference>
<dbReference type="SUPFAM" id="SSF52540">
    <property type="entry name" value="P-loop containing nucleoside triphosphate hydrolases"/>
    <property type="match status" value="2"/>
</dbReference>
<dbReference type="InterPro" id="IPR003593">
    <property type="entry name" value="AAA+_ATPase"/>
</dbReference>
<dbReference type="InterPro" id="IPR041546">
    <property type="entry name" value="ClpA/ClpB_AAA_lid"/>
</dbReference>
<feature type="region of interest" description="Disordered" evidence="4">
    <location>
        <begin position="226"/>
        <end position="251"/>
    </location>
</feature>
<feature type="compositionally biased region" description="Basic and acidic residues" evidence="4">
    <location>
        <begin position="238"/>
        <end position="251"/>
    </location>
</feature>
<protein>
    <submittedName>
        <fullName evidence="6">AAA family ATPase</fullName>
    </submittedName>
</protein>
<dbReference type="Gene3D" id="1.10.1780.10">
    <property type="entry name" value="Clp, N-terminal domain"/>
    <property type="match status" value="1"/>
</dbReference>
<feature type="domain" description="AAA+ ATPase" evidence="5">
    <location>
        <begin position="575"/>
        <end position="769"/>
    </location>
</feature>
<feature type="domain" description="AAA+ ATPase" evidence="5">
    <location>
        <begin position="295"/>
        <end position="438"/>
    </location>
</feature>
<dbReference type="InterPro" id="IPR036628">
    <property type="entry name" value="Clp_N_dom_sf"/>
</dbReference>
<dbReference type="Gene3D" id="3.40.50.300">
    <property type="entry name" value="P-loop containing nucleotide triphosphate hydrolases"/>
    <property type="match status" value="2"/>
</dbReference>
<dbReference type="SUPFAM" id="SSF81923">
    <property type="entry name" value="Double Clp-N motif"/>
    <property type="match status" value="1"/>
</dbReference>
<dbReference type="EMBL" id="JAPDOG010000014">
    <property type="protein sequence ID" value="MCW3782963.1"/>
    <property type="molecule type" value="Genomic_DNA"/>
</dbReference>
<evidence type="ECO:0000259" key="5">
    <source>
        <dbReference type="SMART" id="SM00382"/>
    </source>
</evidence>
<keyword evidence="2" id="KW-0547">Nucleotide-binding</keyword>
<dbReference type="RefSeq" id="WP_264772596.1">
    <property type="nucleotide sequence ID" value="NZ_JAPDOG010000014.1"/>
</dbReference>
<dbReference type="CDD" id="cd00009">
    <property type="entry name" value="AAA"/>
    <property type="match status" value="1"/>
</dbReference>
<dbReference type="InterPro" id="IPR050130">
    <property type="entry name" value="ClpA_ClpB"/>
</dbReference>
<evidence type="ECO:0000313" key="7">
    <source>
        <dbReference type="Proteomes" id="UP001207582"/>
    </source>
</evidence>
<dbReference type="Proteomes" id="UP001207582">
    <property type="component" value="Unassembled WGS sequence"/>
</dbReference>
<dbReference type="InterPro" id="IPR027417">
    <property type="entry name" value="P-loop_NTPase"/>
</dbReference>
<organism evidence="6 7">
    <name type="scientific">Defluviimonas salinarum</name>
    <dbReference type="NCBI Taxonomy" id="2992147"/>
    <lineage>
        <taxon>Bacteria</taxon>
        <taxon>Pseudomonadati</taxon>
        <taxon>Pseudomonadota</taxon>
        <taxon>Alphaproteobacteria</taxon>
        <taxon>Rhodobacterales</taxon>
        <taxon>Paracoccaceae</taxon>
        <taxon>Albidovulum</taxon>
    </lineage>
</organism>
<dbReference type="Pfam" id="PF07724">
    <property type="entry name" value="AAA_2"/>
    <property type="match status" value="1"/>
</dbReference>
<proteinExistence type="predicted"/>
<evidence type="ECO:0000313" key="6">
    <source>
        <dbReference type="EMBL" id="MCW3782963.1"/>
    </source>
</evidence>
<evidence type="ECO:0000256" key="3">
    <source>
        <dbReference type="ARBA" id="ARBA00022840"/>
    </source>
</evidence>
<keyword evidence="7" id="KW-1185">Reference proteome</keyword>
<dbReference type="PANTHER" id="PTHR11638">
    <property type="entry name" value="ATP-DEPENDENT CLP PROTEASE"/>
    <property type="match status" value="1"/>
</dbReference>
<dbReference type="Gene3D" id="1.10.8.60">
    <property type="match status" value="1"/>
</dbReference>
<name>A0ABT3J5L3_9RHOB</name>
<accession>A0ABT3J5L3</accession>
<sequence>MDMSSSCAFDGLDPRFPDLAEYPEHIRFFARAHQLAARFRFRVMGVEHLIHELLAEPGFRSMIRSGGGDPDACRGALARAFREHAEFSSAHPAPPDLCEGVMKVIGRMREFRSSHPDCGASDALADLFVSAIEAVDGSMLAETAIAECGAASLLMGVEDTSFIEDITFGEDEFYGIETPGRTAAAEDPDEAFLPPPDSFSDPDIFGPPEGSGKLSDMIARHTAARAEQQGGDAGRQTVGREQKTAKQSKSDAEIEEAVAATLRDLGGMAARGEIDPVLGRDAEIDTVISVLRRRRKSSIILYGDAGVGKTAIAEGVALRLRDALIERQLADRPFYELSMPDLVAGTKFRGDFEARMKHLLERMRAERAILFIDEIHMLVGSGSTYGRGMDGANMFKPALARGDITVIGATTSAEMRQIRQDAALMRRFDTLRIREPDRAETAAILNGAGWTYLDHHGLSAAPEVIGEICRVTDLYQPDRRFPDKAFDLLDTACVVAVEERAGHRVGGMTLTVPHVHAAADRLGLRRPKMPDPQEMARLAGLEAALRSMIGDHHEALGRLAAETRAAALNLASSGTRASILLAGPHGAGKARIVSAFAEAMRLPLVRIDMTQLGDRGALSHLVGLQGGPGSERGGSLVEAADAHRDMVLFLEDLDRSDPSVQELLSQAIATGTFRGADGRLLSLRGAWVFVTFSTGQELAQSRIGFGRDGDLEARMREMLEKAFRKDLLAAIGCVIGLGKPGRDGAVKVVLREIEALAASFREMGVSLVFDQAAIEHAARLGQPEAIRREIAGVARDLAAGALFSGPCRDGIRIGLADTGNGYRLR</sequence>
<evidence type="ECO:0000256" key="1">
    <source>
        <dbReference type="ARBA" id="ARBA00022737"/>
    </source>
</evidence>
<dbReference type="InterPro" id="IPR003959">
    <property type="entry name" value="ATPase_AAA_core"/>
</dbReference>
<dbReference type="Pfam" id="PF00004">
    <property type="entry name" value="AAA"/>
    <property type="match status" value="1"/>
</dbReference>
<dbReference type="Pfam" id="PF17871">
    <property type="entry name" value="AAA_lid_9"/>
    <property type="match status" value="1"/>
</dbReference>
<keyword evidence="1" id="KW-0677">Repeat</keyword>
<keyword evidence="3" id="KW-0067">ATP-binding</keyword>
<comment type="caution">
    <text evidence="6">The sequence shown here is derived from an EMBL/GenBank/DDBJ whole genome shotgun (WGS) entry which is preliminary data.</text>
</comment>
<gene>
    <name evidence="6" type="ORF">OM960_15550</name>
</gene>
<evidence type="ECO:0000256" key="2">
    <source>
        <dbReference type="ARBA" id="ARBA00022741"/>
    </source>
</evidence>
<evidence type="ECO:0000256" key="4">
    <source>
        <dbReference type="SAM" id="MobiDB-lite"/>
    </source>
</evidence>